<dbReference type="GO" id="GO:0007165">
    <property type="term" value="P:signal transduction"/>
    <property type="evidence" value="ECO:0007669"/>
    <property type="project" value="InterPro"/>
</dbReference>
<keyword evidence="3" id="KW-1185">Reference proteome</keyword>
<dbReference type="SUPFAM" id="SSF50341">
    <property type="entry name" value="CheW-like"/>
    <property type="match status" value="1"/>
</dbReference>
<dbReference type="GO" id="GO:0005829">
    <property type="term" value="C:cytosol"/>
    <property type="evidence" value="ECO:0007669"/>
    <property type="project" value="TreeGrafter"/>
</dbReference>
<dbReference type="Gene3D" id="2.40.50.180">
    <property type="entry name" value="CheA-289, Domain 4"/>
    <property type="match status" value="1"/>
</dbReference>
<accession>A0A419SDC3</accession>
<dbReference type="Pfam" id="PF01584">
    <property type="entry name" value="CheW"/>
    <property type="match status" value="1"/>
</dbReference>
<dbReference type="OrthoDB" id="9794382at2"/>
<reference evidence="2 3" key="1">
    <citation type="submission" date="2016-08" db="EMBL/GenBank/DDBJ databases">
        <title>Novel Firmicute Genomes.</title>
        <authorList>
            <person name="Poppleton D.I."/>
            <person name="Gribaldo S."/>
        </authorList>
    </citation>
    <scope>NUCLEOTIDE SEQUENCE [LARGE SCALE GENOMIC DNA]</scope>
    <source>
        <strain evidence="2 3">RAOx-1</strain>
    </source>
</reference>
<dbReference type="RefSeq" id="WP_120191167.1">
    <property type="nucleotide sequence ID" value="NZ_MCHY01000013.1"/>
</dbReference>
<dbReference type="GO" id="GO:0006935">
    <property type="term" value="P:chemotaxis"/>
    <property type="evidence" value="ECO:0007669"/>
    <property type="project" value="InterPro"/>
</dbReference>
<gene>
    <name evidence="2" type="ORF">BEP19_15590</name>
</gene>
<dbReference type="EMBL" id="MCHY01000013">
    <property type="protein sequence ID" value="RKD21098.1"/>
    <property type="molecule type" value="Genomic_DNA"/>
</dbReference>
<name>A0A419SDC3_9BACL</name>
<dbReference type="Gene3D" id="2.30.30.40">
    <property type="entry name" value="SH3 Domains"/>
    <property type="match status" value="1"/>
</dbReference>
<dbReference type="PANTHER" id="PTHR22617">
    <property type="entry name" value="CHEMOTAXIS SENSOR HISTIDINE KINASE-RELATED"/>
    <property type="match status" value="1"/>
</dbReference>
<proteinExistence type="predicted"/>
<dbReference type="InterPro" id="IPR039315">
    <property type="entry name" value="CheW"/>
</dbReference>
<evidence type="ECO:0000259" key="1">
    <source>
        <dbReference type="PROSITE" id="PS50851"/>
    </source>
</evidence>
<organism evidence="2 3">
    <name type="scientific">Ammoniphilus oxalaticus</name>
    <dbReference type="NCBI Taxonomy" id="66863"/>
    <lineage>
        <taxon>Bacteria</taxon>
        <taxon>Bacillati</taxon>
        <taxon>Bacillota</taxon>
        <taxon>Bacilli</taxon>
        <taxon>Bacillales</taxon>
        <taxon>Paenibacillaceae</taxon>
        <taxon>Aneurinibacillus group</taxon>
        <taxon>Ammoniphilus</taxon>
    </lineage>
</organism>
<feature type="domain" description="CheW-like" evidence="1">
    <location>
        <begin position="13"/>
        <end position="151"/>
    </location>
</feature>
<sequence length="151" mass="16929">MEQTQSVELDQELLKIVTFQVNDEEYGTNISLVNSIEKIMEITRVPNVSEYIVGVMNLRGNVIPIVDLRKRFGLPAKEFDDETRIIVLQLKEIEVGIVVDSCSSVVDINKGDIEPPPTVSGDVDTSFILGAVKIDRRLIILLDMEETIKNV</sequence>
<dbReference type="AlphaFoldDB" id="A0A419SDC3"/>
<evidence type="ECO:0000313" key="2">
    <source>
        <dbReference type="EMBL" id="RKD21098.1"/>
    </source>
</evidence>
<comment type="caution">
    <text evidence="2">The sequence shown here is derived from an EMBL/GenBank/DDBJ whole genome shotgun (WGS) entry which is preliminary data.</text>
</comment>
<dbReference type="PROSITE" id="PS50851">
    <property type="entry name" value="CHEW"/>
    <property type="match status" value="1"/>
</dbReference>
<dbReference type="SMART" id="SM00260">
    <property type="entry name" value="CheW"/>
    <property type="match status" value="1"/>
</dbReference>
<dbReference type="Proteomes" id="UP000284219">
    <property type="component" value="Unassembled WGS sequence"/>
</dbReference>
<evidence type="ECO:0000313" key="3">
    <source>
        <dbReference type="Proteomes" id="UP000284219"/>
    </source>
</evidence>
<dbReference type="InterPro" id="IPR002545">
    <property type="entry name" value="CheW-lke_dom"/>
</dbReference>
<dbReference type="InterPro" id="IPR036061">
    <property type="entry name" value="CheW-like_dom_sf"/>
</dbReference>
<dbReference type="PANTHER" id="PTHR22617:SF23">
    <property type="entry name" value="CHEMOTAXIS PROTEIN CHEW"/>
    <property type="match status" value="1"/>
</dbReference>
<protein>
    <recommendedName>
        <fullName evidence="1">CheW-like domain-containing protein</fullName>
    </recommendedName>
</protein>